<dbReference type="GO" id="GO:0004497">
    <property type="term" value="F:monooxygenase activity"/>
    <property type="evidence" value="ECO:0007669"/>
    <property type="project" value="UniProtKB-KW"/>
</dbReference>
<dbReference type="InterPro" id="IPR007138">
    <property type="entry name" value="ABM_dom"/>
</dbReference>
<keyword evidence="2" id="KW-0560">Oxidoreductase</keyword>
<protein>
    <submittedName>
        <fullName evidence="2">Antibiotic biosynthesis monooxygenase</fullName>
    </submittedName>
</protein>
<dbReference type="AlphaFoldDB" id="C6XMS0"/>
<dbReference type="PROSITE" id="PS51725">
    <property type="entry name" value="ABM"/>
    <property type="match status" value="1"/>
</dbReference>
<dbReference type="STRING" id="582402.Hbal_2304"/>
<dbReference type="KEGG" id="hba:Hbal_2304"/>
<dbReference type="EMBL" id="CP001678">
    <property type="protein sequence ID" value="ACT59984.1"/>
    <property type="molecule type" value="Genomic_DNA"/>
</dbReference>
<keyword evidence="2" id="KW-0503">Monooxygenase</keyword>
<dbReference type="InterPro" id="IPR011008">
    <property type="entry name" value="Dimeric_a/b-barrel"/>
</dbReference>
<dbReference type="SUPFAM" id="SSF54909">
    <property type="entry name" value="Dimeric alpha+beta barrel"/>
    <property type="match status" value="1"/>
</dbReference>
<dbReference type="Proteomes" id="UP000002745">
    <property type="component" value="Chromosome"/>
</dbReference>
<dbReference type="RefSeq" id="WP_015828134.1">
    <property type="nucleotide sequence ID" value="NC_012982.1"/>
</dbReference>
<dbReference type="Gene3D" id="3.30.70.100">
    <property type="match status" value="1"/>
</dbReference>
<reference evidence="3" key="1">
    <citation type="journal article" date="2011" name="J. Bacteriol.">
        <title>Genome sequences of eight morphologically diverse alphaproteobacteria.</title>
        <authorList>
            <consortium name="US DOE Joint Genome Institute"/>
            <person name="Brown P.J."/>
            <person name="Kysela D.T."/>
            <person name="Buechlein A."/>
            <person name="Hemmerich C."/>
            <person name="Brun Y.V."/>
        </authorList>
    </citation>
    <scope>NUCLEOTIDE SEQUENCE [LARGE SCALE GENOMIC DNA]</scope>
    <source>
        <strain evidence="3">ATCC 49814 / DSM 5838 / IFAM 1418</strain>
    </source>
</reference>
<sequence length="99" mass="11372">MLLLEGSLRIKAGMFEASRAIFVDFVKACNEEAGCLEFSFSQDVCDGDVLNLRERFVDEAAFQQHQQAEHTIAFKKYLYALGVEARDVRYYENVTPIKR</sequence>
<evidence type="ECO:0000259" key="1">
    <source>
        <dbReference type="PROSITE" id="PS51725"/>
    </source>
</evidence>
<keyword evidence="3" id="KW-1185">Reference proteome</keyword>
<dbReference type="eggNOG" id="COG1359">
    <property type="taxonomic scope" value="Bacteria"/>
</dbReference>
<dbReference type="HOGENOM" id="CLU_131496_13_2_5"/>
<dbReference type="OrthoDB" id="287932at2"/>
<accession>C6XMS0</accession>
<organism evidence="2 3">
    <name type="scientific">Hirschia baltica (strain ATCC 49814 / DSM 5838 / IFAM 1418)</name>
    <dbReference type="NCBI Taxonomy" id="582402"/>
    <lineage>
        <taxon>Bacteria</taxon>
        <taxon>Pseudomonadati</taxon>
        <taxon>Pseudomonadota</taxon>
        <taxon>Alphaproteobacteria</taxon>
        <taxon>Hyphomonadales</taxon>
        <taxon>Hyphomonadaceae</taxon>
        <taxon>Hirschia</taxon>
    </lineage>
</organism>
<name>C6XMS0_HIRBI</name>
<evidence type="ECO:0000313" key="2">
    <source>
        <dbReference type="EMBL" id="ACT59984.1"/>
    </source>
</evidence>
<dbReference type="Pfam" id="PF03992">
    <property type="entry name" value="ABM"/>
    <property type="match status" value="1"/>
</dbReference>
<gene>
    <name evidence="2" type="ordered locus">Hbal_2304</name>
</gene>
<proteinExistence type="predicted"/>
<feature type="domain" description="ABM" evidence="1">
    <location>
        <begin position="2"/>
        <end position="93"/>
    </location>
</feature>
<evidence type="ECO:0000313" key="3">
    <source>
        <dbReference type="Proteomes" id="UP000002745"/>
    </source>
</evidence>